<sequence length="10" mass="1239">MLDFRGLKMK</sequence>
<accession>A0A1D6KN60</accession>
<proteinExistence type="predicted"/>
<organism evidence="1">
    <name type="scientific">Zea mays</name>
    <name type="common">Maize</name>
    <dbReference type="NCBI Taxonomy" id="4577"/>
    <lineage>
        <taxon>Eukaryota</taxon>
        <taxon>Viridiplantae</taxon>
        <taxon>Streptophyta</taxon>
        <taxon>Embryophyta</taxon>
        <taxon>Tracheophyta</taxon>
        <taxon>Spermatophyta</taxon>
        <taxon>Magnoliopsida</taxon>
        <taxon>Liliopsida</taxon>
        <taxon>Poales</taxon>
        <taxon>Poaceae</taxon>
        <taxon>PACMAD clade</taxon>
        <taxon>Panicoideae</taxon>
        <taxon>Andropogonodae</taxon>
        <taxon>Andropogoneae</taxon>
        <taxon>Tripsacinae</taxon>
        <taxon>Zea</taxon>
    </lineage>
</organism>
<gene>
    <name evidence="1" type="ORF">ZEAMMB73_Zm00001d032024</name>
</gene>
<protein>
    <submittedName>
        <fullName evidence="1">Myb transcription factor38</fullName>
    </submittedName>
</protein>
<dbReference type="EMBL" id="CM007647">
    <property type="protein sequence ID" value="ONM04258.1"/>
    <property type="molecule type" value="Genomic_DNA"/>
</dbReference>
<name>A0A1D6KN60_MAIZE</name>
<reference evidence="1" key="1">
    <citation type="submission" date="2015-12" db="EMBL/GenBank/DDBJ databases">
        <title>Update maize B73 reference genome by single molecule sequencing technologies.</title>
        <authorList>
            <consortium name="Maize Genome Sequencing Project"/>
            <person name="Ware D."/>
        </authorList>
    </citation>
    <scope>NUCLEOTIDE SEQUENCE [LARGE SCALE GENOMIC DNA]</scope>
    <source>
        <tissue evidence="1">Seedling</tissue>
    </source>
</reference>
<evidence type="ECO:0000313" key="1">
    <source>
        <dbReference type="EMBL" id="ONM04258.1"/>
    </source>
</evidence>